<accession>A0ABT5YQW6</accession>
<feature type="compositionally biased region" description="Basic and acidic residues" evidence="1">
    <location>
        <begin position="1"/>
        <end position="26"/>
    </location>
</feature>
<name>A0ABT5YQW6_9PROT</name>
<evidence type="ECO:0000256" key="2">
    <source>
        <dbReference type="SAM" id="Phobius"/>
    </source>
</evidence>
<keyword evidence="2" id="KW-1133">Transmembrane helix</keyword>
<feature type="domain" description="Cytoskeleton protein RodZ-like C-terminal" evidence="3">
    <location>
        <begin position="342"/>
        <end position="410"/>
    </location>
</feature>
<keyword evidence="2" id="KW-0472">Membrane</keyword>
<gene>
    <name evidence="4" type="ORF">P2G67_15405</name>
</gene>
<keyword evidence="2" id="KW-0812">Transmembrane</keyword>
<comment type="caution">
    <text evidence="4">The sequence shown here is derived from an EMBL/GenBank/DDBJ whole genome shotgun (WGS) entry which is preliminary data.</text>
</comment>
<dbReference type="EMBL" id="JARHUD010000012">
    <property type="protein sequence ID" value="MDF2097363.1"/>
    <property type="molecule type" value="Genomic_DNA"/>
</dbReference>
<dbReference type="PANTHER" id="PTHR34475:SF1">
    <property type="entry name" value="CYTOSKELETON PROTEIN RODZ"/>
    <property type="match status" value="1"/>
</dbReference>
<dbReference type="InterPro" id="IPR050400">
    <property type="entry name" value="Bact_Cytoskel_RodZ"/>
</dbReference>
<dbReference type="Gene3D" id="1.10.260.40">
    <property type="entry name" value="lambda repressor-like DNA-binding domains"/>
    <property type="match status" value="1"/>
</dbReference>
<evidence type="ECO:0000256" key="1">
    <source>
        <dbReference type="SAM" id="MobiDB-lite"/>
    </source>
</evidence>
<feature type="compositionally biased region" description="Acidic residues" evidence="1">
    <location>
        <begin position="233"/>
        <end position="242"/>
    </location>
</feature>
<dbReference type="Pfam" id="PF13413">
    <property type="entry name" value="HTH_25"/>
    <property type="match status" value="1"/>
</dbReference>
<feature type="transmembrane region" description="Helical" evidence="2">
    <location>
        <begin position="124"/>
        <end position="144"/>
    </location>
</feature>
<keyword evidence="5" id="KW-1185">Reference proteome</keyword>
<reference evidence="4 5" key="1">
    <citation type="submission" date="2023-03" db="EMBL/GenBank/DDBJ databases">
        <title>Fodinicurvata sp. CAU 1616 isolated from sea sendiment.</title>
        <authorList>
            <person name="Kim W."/>
        </authorList>
    </citation>
    <scope>NUCLEOTIDE SEQUENCE [LARGE SCALE GENOMIC DNA]</scope>
    <source>
        <strain evidence="4 5">CAU 1616</strain>
    </source>
</reference>
<dbReference type="InterPro" id="IPR010982">
    <property type="entry name" value="Lambda_DNA-bd_dom_sf"/>
</dbReference>
<dbReference type="PANTHER" id="PTHR34475">
    <property type="match status" value="1"/>
</dbReference>
<feature type="region of interest" description="Disordered" evidence="1">
    <location>
        <begin position="1"/>
        <end position="27"/>
    </location>
</feature>
<dbReference type="Pfam" id="PF13464">
    <property type="entry name" value="RodZ_C"/>
    <property type="match status" value="1"/>
</dbReference>
<proteinExistence type="predicted"/>
<evidence type="ECO:0000313" key="4">
    <source>
        <dbReference type="EMBL" id="MDF2097363.1"/>
    </source>
</evidence>
<dbReference type="InterPro" id="IPR025194">
    <property type="entry name" value="RodZ-like_C"/>
</dbReference>
<sequence>MTQDAEDLRYEPEWPEDGHAPQRRPEPIGSILRRSRYELGYELETVAAELRIRRPYLQAIEEGHYEELPGTPYAIGFVRSYAEYLGLDSEATVALFKSEINEAARAKQDLSFPAPKPEGRLPGFALVLISLLVVALAYGGWHVWSQSGKPFVELLPLPGGEEPVQLAEQEVAEPEDPPAATSDGTPEQDSLVGSTGTPEEATSPAPDSATALPDEDLSDPQTPPGTEPSALEPDAEGSDGEGSEGSLLPDGTDTGDTEAPSLADAQPEPEATADDALPEPPAVEGAGDDTAAPAVPEEADADSEETPLAASEPEEPEEPLLSMDDLGTGQRYGAEGADVRVVLLATADSWVQVRSANDELLFTRVLRPGDTYRVPDQEGLSLLTGNAGGLDIVVEGRRLPPLGPNGAVRRDISLDPEALRSRAE</sequence>
<feature type="region of interest" description="Disordered" evidence="1">
    <location>
        <begin position="168"/>
        <end position="331"/>
    </location>
</feature>
<evidence type="ECO:0000313" key="5">
    <source>
        <dbReference type="Proteomes" id="UP001215503"/>
    </source>
</evidence>
<organism evidence="4 5">
    <name type="scientific">Aquibaculum arenosum</name>
    <dbReference type="NCBI Taxonomy" id="3032591"/>
    <lineage>
        <taxon>Bacteria</taxon>
        <taxon>Pseudomonadati</taxon>
        <taxon>Pseudomonadota</taxon>
        <taxon>Alphaproteobacteria</taxon>
        <taxon>Rhodospirillales</taxon>
        <taxon>Rhodovibrionaceae</taxon>
        <taxon>Aquibaculum</taxon>
    </lineage>
</organism>
<protein>
    <submittedName>
        <fullName evidence="4">DUF4115 domain-containing protein</fullName>
    </submittedName>
</protein>
<dbReference type="RefSeq" id="WP_275824147.1">
    <property type="nucleotide sequence ID" value="NZ_JARHUD010000012.1"/>
</dbReference>
<evidence type="ECO:0000259" key="3">
    <source>
        <dbReference type="Pfam" id="PF13464"/>
    </source>
</evidence>
<dbReference type="Proteomes" id="UP001215503">
    <property type="component" value="Unassembled WGS sequence"/>
</dbReference>
<feature type="compositionally biased region" description="Polar residues" evidence="1">
    <location>
        <begin position="182"/>
        <end position="197"/>
    </location>
</feature>